<dbReference type="SUPFAM" id="SSF57535">
    <property type="entry name" value="Complement control module/SCR domain"/>
    <property type="match status" value="3"/>
</dbReference>
<feature type="domain" description="Sushi" evidence="3">
    <location>
        <begin position="274"/>
        <end position="324"/>
    </location>
</feature>
<name>A0A1I8ECG7_WUCBA</name>
<dbReference type="GO" id="GO:0007166">
    <property type="term" value="P:cell surface receptor signaling pathway"/>
    <property type="evidence" value="ECO:0007669"/>
    <property type="project" value="TreeGrafter"/>
</dbReference>
<dbReference type="WBParaSite" id="maker-PairedContig_1385-snap-gene-1.36-mRNA-1">
    <property type="protein sequence ID" value="maker-PairedContig_1385-snap-gene-1.36-mRNA-1"/>
    <property type="gene ID" value="maker-PairedContig_1385-snap-gene-1.36"/>
</dbReference>
<dbReference type="InterPro" id="IPR043543">
    <property type="entry name" value="PAPPA/PAPPA2"/>
</dbReference>
<dbReference type="Gene3D" id="2.10.70.10">
    <property type="entry name" value="Complement Module, domain 1"/>
    <property type="match status" value="1"/>
</dbReference>
<evidence type="ECO:0000313" key="4">
    <source>
        <dbReference type="WBParaSite" id="maker-PairedContig_1385-snap-gene-1.36-mRNA-1"/>
    </source>
</evidence>
<dbReference type="InterPro" id="IPR035976">
    <property type="entry name" value="Sushi/SCR/CCP_sf"/>
</dbReference>
<dbReference type="SMART" id="SM00032">
    <property type="entry name" value="CCP"/>
    <property type="match status" value="2"/>
</dbReference>
<feature type="region of interest" description="Disordered" evidence="2">
    <location>
        <begin position="537"/>
        <end position="561"/>
    </location>
</feature>
<dbReference type="AlphaFoldDB" id="A0A1I8ECG7"/>
<organism evidence="4">
    <name type="scientific">Wuchereria bancrofti</name>
    <dbReference type="NCBI Taxonomy" id="6293"/>
    <lineage>
        <taxon>Eukaryota</taxon>
        <taxon>Metazoa</taxon>
        <taxon>Ecdysozoa</taxon>
        <taxon>Nematoda</taxon>
        <taxon>Chromadorea</taxon>
        <taxon>Rhabditida</taxon>
        <taxon>Spirurina</taxon>
        <taxon>Spiruromorpha</taxon>
        <taxon>Filarioidea</taxon>
        <taxon>Onchocercidae</taxon>
        <taxon>Wuchereria</taxon>
    </lineage>
</organism>
<evidence type="ECO:0000256" key="2">
    <source>
        <dbReference type="SAM" id="MobiDB-lite"/>
    </source>
</evidence>
<dbReference type="GO" id="GO:0006508">
    <property type="term" value="P:proteolysis"/>
    <property type="evidence" value="ECO:0007669"/>
    <property type="project" value="TreeGrafter"/>
</dbReference>
<reference evidence="4" key="1">
    <citation type="submission" date="2016-11" db="UniProtKB">
        <authorList>
            <consortium name="WormBaseParasite"/>
        </authorList>
    </citation>
    <scope>IDENTIFICATION</scope>
    <source>
        <strain evidence="4">pt0022</strain>
    </source>
</reference>
<evidence type="ECO:0000259" key="3">
    <source>
        <dbReference type="SMART" id="SM00032"/>
    </source>
</evidence>
<dbReference type="GO" id="GO:0004222">
    <property type="term" value="F:metalloendopeptidase activity"/>
    <property type="evidence" value="ECO:0007669"/>
    <property type="project" value="TreeGrafter"/>
</dbReference>
<dbReference type="GO" id="GO:0005615">
    <property type="term" value="C:extracellular space"/>
    <property type="evidence" value="ECO:0007669"/>
    <property type="project" value="TreeGrafter"/>
</dbReference>
<dbReference type="STRING" id="6293.A0A1I8ECG7"/>
<dbReference type="InterPro" id="IPR000436">
    <property type="entry name" value="Sushi_SCR_CCP_dom"/>
</dbReference>
<dbReference type="CDD" id="cd00033">
    <property type="entry name" value="CCP"/>
    <property type="match status" value="2"/>
</dbReference>
<dbReference type="PANTHER" id="PTHR46130">
    <property type="entry name" value="LAMGL DOMAIN-CONTAINING PROTEIN"/>
    <property type="match status" value="1"/>
</dbReference>
<keyword evidence="1" id="KW-1015">Disulfide bond</keyword>
<evidence type="ECO:0000256" key="1">
    <source>
        <dbReference type="ARBA" id="ARBA00023157"/>
    </source>
</evidence>
<feature type="compositionally biased region" description="Basic and acidic residues" evidence="2">
    <location>
        <begin position="537"/>
        <end position="550"/>
    </location>
</feature>
<dbReference type="PANTHER" id="PTHR46130:SF3">
    <property type="entry name" value="CHROMOSOME UNDETERMINED SCAFFOLD_33, WHOLE GENOME SHOTGUN SEQUENCE"/>
    <property type="match status" value="1"/>
</dbReference>
<proteinExistence type="predicted"/>
<accession>A0A1I8ECG7</accession>
<protein>
    <recommendedName>
        <fullName evidence="3">Sushi domain-containing protein</fullName>
    </recommendedName>
</protein>
<sequence>MVHVADWEQGILSCAQNPLEIAIPYTLVDRLSNVKAVHLHVSNASRIIITAIILQSSKMFDLLALQNCAGRHCCFLTAENKYFDPVSASCVAKDCRSLSIGSCTPLNIPRSRVCRFYFVFVILSTGFMFENSQKTATVQCLNSHWIGNMNLACQTTQCALPKIEHADVNCPNGTNYRDRCIFRCRNNAIMIGQINYIICEENGLLARNISYDSINCKVKRIYDMQTSYPVSTVCRLNCLRHYRASQMQTLHTKIRLVCSDDGVWIGPSCIPITCPSPKIVYIGSYNCTNGFEIGSSCRFQCPGIAQHRYSVCKKDGTWSNRFQCSSPRTACLSPPSMRDIQFTCPRRLYPGAVCVVQCRKKGYDAVLEKTQTLPSGENLLVLRTVHNISCTISSTFYSQVDALSCVRSCNREFMDDGWCDFQNNRGYCDWDGGDCCASTVRGGLVRLMFPSLCTSILCQCIDPFAAENMASSSDTGSSNNALRERKSTIKRTIRYGRHHSITEPMPYPVVDASPDTFTISLADAAFLLRNNIHLDRIRNSNQHQQRDNKTKSMSSKSTKDWEAIKRSVENALTVYQQQFNNKV</sequence>
<feature type="domain" description="Sushi" evidence="3">
    <location>
        <begin position="158"/>
        <end position="216"/>
    </location>
</feature>